<reference evidence="4 5" key="1">
    <citation type="submission" date="2016-10" db="EMBL/GenBank/DDBJ databases">
        <authorList>
            <person name="de Groot N.N."/>
        </authorList>
    </citation>
    <scope>NUCLEOTIDE SEQUENCE [LARGE SCALE GENOMIC DNA]</scope>
    <source>
        <strain>GEY</strain>
        <strain evidence="5">DSM 9560</strain>
    </source>
</reference>
<evidence type="ECO:0000256" key="2">
    <source>
        <dbReference type="SAM" id="SignalP"/>
    </source>
</evidence>
<feature type="signal peptide" evidence="2">
    <location>
        <begin position="1"/>
        <end position="24"/>
    </location>
</feature>
<feature type="region of interest" description="Disordered" evidence="1">
    <location>
        <begin position="351"/>
        <end position="381"/>
    </location>
</feature>
<keyword evidence="5" id="KW-1185">Reference proteome</keyword>
<name>A0A1I2IHL0_9BACT</name>
<feature type="domain" description="Organic solvent tolerance-like N-terminal" evidence="3">
    <location>
        <begin position="69"/>
        <end position="202"/>
    </location>
</feature>
<dbReference type="RefSeq" id="WP_221407695.1">
    <property type="nucleotide sequence ID" value="NZ_FONY01000032.1"/>
</dbReference>
<dbReference type="AlphaFoldDB" id="A0A1I2IHL0"/>
<feature type="chain" id="PRO_5011555128" evidence="2">
    <location>
        <begin position="25"/>
        <end position="693"/>
    </location>
</feature>
<dbReference type="Pfam" id="PF13100">
    <property type="entry name" value="OstA_2"/>
    <property type="match status" value="1"/>
</dbReference>
<dbReference type="Gene3D" id="2.60.450.10">
    <property type="entry name" value="Lipopolysaccharide (LPS) transport protein A like domain"/>
    <property type="match status" value="3"/>
</dbReference>
<dbReference type="InterPro" id="IPR005653">
    <property type="entry name" value="OstA-like_N"/>
</dbReference>
<proteinExistence type="predicted"/>
<feature type="compositionally biased region" description="Basic and acidic residues" evidence="1">
    <location>
        <begin position="351"/>
        <end position="362"/>
    </location>
</feature>
<dbReference type="Proteomes" id="UP000199513">
    <property type="component" value="Unassembled WGS sequence"/>
</dbReference>
<protein>
    <submittedName>
        <fullName evidence="4">OstA-like protein</fullName>
    </submittedName>
</protein>
<evidence type="ECO:0000259" key="3">
    <source>
        <dbReference type="Pfam" id="PF13100"/>
    </source>
</evidence>
<evidence type="ECO:0000313" key="4">
    <source>
        <dbReference type="EMBL" id="SFF41133.1"/>
    </source>
</evidence>
<feature type="compositionally biased region" description="Basic and acidic residues" evidence="1">
    <location>
        <begin position="369"/>
        <end position="381"/>
    </location>
</feature>
<evidence type="ECO:0000313" key="5">
    <source>
        <dbReference type="Proteomes" id="UP000199513"/>
    </source>
</evidence>
<accession>A0A1I2IHL0</accession>
<keyword evidence="2" id="KW-0732">Signal</keyword>
<gene>
    <name evidence="4" type="ORF">SAMN04488541_10323</name>
</gene>
<organism evidence="4 5">
    <name type="scientific">Thermoflexibacter ruber</name>
    <dbReference type="NCBI Taxonomy" id="1003"/>
    <lineage>
        <taxon>Bacteria</taxon>
        <taxon>Pseudomonadati</taxon>
        <taxon>Bacteroidota</taxon>
        <taxon>Cytophagia</taxon>
        <taxon>Cytophagales</taxon>
        <taxon>Thermoflexibacteraceae</taxon>
        <taxon>Thermoflexibacter</taxon>
    </lineage>
</organism>
<sequence length="693" mass="79618">MNYKNIYTAIIAVLFTFFPFFLFAQQGQSQAQGKKEYPKGTQVELMPGASELIGDIVNGEAVRKVKRGISSQVFFKQGLTLMYCDSAYQFVQRNNIEAYGNIMFIDADSTVTTGDTLYYDGNKRYARLRGNVVMRDREKIVTTRFLDYDLNTKVAHYFNGGMVQDDSSALMSEVGYYNVGTKVSNFRKNVRYQSPDTQLESDTLTYNAITKIVDFNARTNIRTRQGVVVADRGSYNTVLGTSVFKGRAKIDTQEYTISGDFLDYDKVLEKGIAKGNVEFIGKKDNVIILGDIGKYDGINDRSEVYGNAVMIKPSDNSKDTLFVSADTLIAINETPDTLEMRVKEQKTVKNEKGKNLKIKESTGKTTNNSEEKKEEKAEEKKEVQITPKKQLFAYRNVKVYRRDFQAKCDSLFYNIADSTIRFYYDPIIWAKNAQLTADSIRAELRNNVIDKMFLKEKAFVISLDTLKQFNQTKGREIEARFRNSEIRNVYVKGNAESLYHILEADSILTGLNYIRCSDMDIFFNDSARLEEIMFRQQPDAKLIPPHEIKPEDKELKDFRWRIQEKTEQGEVLGIHAANQYKSGELKGAKLIIEDVFKVFLKENTLIFYKQNAEKKDIEGKFFVQLYPKDKNDINIELRKKGYESIEFKFPSESLLNSTAKHSISLPDYKVLRMAIGQMGDKNKVIWQKLYIVK</sequence>
<dbReference type="EMBL" id="FONY01000032">
    <property type="protein sequence ID" value="SFF41133.1"/>
    <property type="molecule type" value="Genomic_DNA"/>
</dbReference>
<dbReference type="STRING" id="1003.SAMN04488541_10323"/>
<evidence type="ECO:0000256" key="1">
    <source>
        <dbReference type="SAM" id="MobiDB-lite"/>
    </source>
</evidence>